<sequence length="94" mass="10123">MRGVVLRAVPQPQDRKDNAQSDKNEQNGNGRTTGHGAGHESGHESGHGRTRPSGKRIGRSAPGYEISDVTTEENTDPVRKNAAIRPDPPSNRDS</sequence>
<protein>
    <submittedName>
        <fullName evidence="2">Uncharacterized protein</fullName>
    </submittedName>
</protein>
<dbReference type="EMBL" id="BJVC01000004">
    <property type="protein sequence ID" value="GEL02746.1"/>
    <property type="molecule type" value="Genomic_DNA"/>
</dbReference>
<feature type="compositionally biased region" description="Basic residues" evidence="1">
    <location>
        <begin position="48"/>
        <end position="58"/>
    </location>
</feature>
<reference evidence="2 3" key="1">
    <citation type="submission" date="2019-07" db="EMBL/GenBank/DDBJ databases">
        <title>Whole genome shotgun sequence of Swaminathania salitolerans NBRC 104436.</title>
        <authorList>
            <person name="Hosoyama A."/>
            <person name="Uohara A."/>
            <person name="Ohji S."/>
            <person name="Ichikawa N."/>
        </authorList>
    </citation>
    <scope>NUCLEOTIDE SEQUENCE [LARGE SCALE GENOMIC DNA]</scope>
    <source>
        <strain evidence="2 3">NBRC 104436</strain>
    </source>
</reference>
<evidence type="ECO:0000256" key="1">
    <source>
        <dbReference type="SAM" id="MobiDB-lite"/>
    </source>
</evidence>
<dbReference type="AlphaFoldDB" id="A0A511BQX4"/>
<accession>A0A511BQX4</accession>
<feature type="region of interest" description="Disordered" evidence="1">
    <location>
        <begin position="1"/>
        <end position="94"/>
    </location>
</feature>
<keyword evidence="3" id="KW-1185">Reference proteome</keyword>
<organism evidence="2 3">
    <name type="scientific">Swaminathania salitolerans</name>
    <dbReference type="NCBI Taxonomy" id="182838"/>
    <lineage>
        <taxon>Bacteria</taxon>
        <taxon>Pseudomonadati</taxon>
        <taxon>Pseudomonadota</taxon>
        <taxon>Alphaproteobacteria</taxon>
        <taxon>Acetobacterales</taxon>
        <taxon>Acetobacteraceae</taxon>
        <taxon>Swaminathania</taxon>
    </lineage>
</organism>
<evidence type="ECO:0000313" key="2">
    <source>
        <dbReference type="EMBL" id="GEL02746.1"/>
    </source>
</evidence>
<feature type="compositionally biased region" description="Basic and acidic residues" evidence="1">
    <location>
        <begin position="13"/>
        <end position="25"/>
    </location>
</feature>
<gene>
    <name evidence="2" type="ORF">SSA02_19090</name>
</gene>
<evidence type="ECO:0000313" key="3">
    <source>
        <dbReference type="Proteomes" id="UP000321405"/>
    </source>
</evidence>
<proteinExistence type="predicted"/>
<comment type="caution">
    <text evidence="2">The sequence shown here is derived from an EMBL/GenBank/DDBJ whole genome shotgun (WGS) entry which is preliminary data.</text>
</comment>
<name>A0A511BQX4_9PROT</name>
<dbReference type="Proteomes" id="UP000321405">
    <property type="component" value="Unassembled WGS sequence"/>
</dbReference>
<feature type="compositionally biased region" description="Basic and acidic residues" evidence="1">
    <location>
        <begin position="37"/>
        <end position="47"/>
    </location>
</feature>